<keyword evidence="8" id="KW-1185">Reference proteome</keyword>
<keyword evidence="4" id="KW-1015">Disulfide bond</keyword>
<dbReference type="InterPro" id="IPR039036">
    <property type="entry name" value="Granulin_fam"/>
</dbReference>
<evidence type="ECO:0000313" key="7">
    <source>
        <dbReference type="EMBL" id="GAV09391.1"/>
    </source>
</evidence>
<evidence type="ECO:0000256" key="4">
    <source>
        <dbReference type="ARBA" id="ARBA00023157"/>
    </source>
</evidence>
<evidence type="ECO:0000259" key="6">
    <source>
        <dbReference type="PROSITE" id="PS00799"/>
    </source>
</evidence>
<accession>A0A1D1W7L4</accession>
<dbReference type="EMBL" id="BDGG01000022">
    <property type="protein sequence ID" value="GAV09391.1"/>
    <property type="molecule type" value="Genomic_DNA"/>
</dbReference>
<feature type="domain" description="Granulins" evidence="6">
    <location>
        <begin position="82"/>
        <end position="95"/>
    </location>
</feature>
<dbReference type="AlphaFoldDB" id="A0A1D1W7L4"/>
<dbReference type="FunFam" id="2.10.25.160:FF:000001">
    <property type="entry name" value="Granulin precursor"/>
    <property type="match status" value="1"/>
</dbReference>
<dbReference type="PANTHER" id="PTHR12274:SF3">
    <property type="entry name" value="PROGRANULIN"/>
    <property type="match status" value="1"/>
</dbReference>
<feature type="domain" description="Granulins" evidence="6">
    <location>
        <begin position="163"/>
        <end position="176"/>
    </location>
</feature>
<evidence type="ECO:0000256" key="3">
    <source>
        <dbReference type="ARBA" id="ARBA00022525"/>
    </source>
</evidence>
<dbReference type="InterPro" id="IPR037277">
    <property type="entry name" value="Granulin_sf"/>
</dbReference>
<comment type="caution">
    <text evidence="7">The sequence shown here is derived from an EMBL/GenBank/DDBJ whole genome shotgun (WGS) entry which is preliminary data.</text>
</comment>
<feature type="domain" description="Granulins" evidence="6">
    <location>
        <begin position="249"/>
        <end position="262"/>
    </location>
</feature>
<sequence length="364" mass="39257">MLHSVFIATLLGAAGWVSAVLLPGGRSTGSFLPWSSLNERVAYNVSTAVFCPDHKECPESSTCCVMKNAAYGCCPFPEADCCSDGLHCCPHGSKCDMEQKRCASTANHIPLAKKFLWTKTLQSVGLKTITCGDKQSECPDSSTCCQLASGNWGCCPFPNALCCSDKEHCCPHGTKCDLEQKRCAAEDTHALTKPLQPIYGASGSAKKTFKGFGDNICPDGNRTCAADNTCCQLKNGRYSCCAFKNAVCCGDGEHCCPEGFECHPERGECEAQKRRKALVKSLPTVGAESETRLVLLSDTICPGRNRTCAGDFSCCQTNAGDYSCCAFKNAVCCADGEHCCPQDYQCHPERGECELQKKRKMHRG</sequence>
<keyword evidence="3" id="KW-0964">Secreted</keyword>
<evidence type="ECO:0000313" key="8">
    <source>
        <dbReference type="Proteomes" id="UP000186922"/>
    </source>
</evidence>
<evidence type="ECO:0000256" key="1">
    <source>
        <dbReference type="ARBA" id="ARBA00004613"/>
    </source>
</evidence>
<evidence type="ECO:0000256" key="2">
    <source>
        <dbReference type="ARBA" id="ARBA00010093"/>
    </source>
</evidence>
<dbReference type="Proteomes" id="UP000186922">
    <property type="component" value="Unassembled WGS sequence"/>
</dbReference>
<dbReference type="SMART" id="SM00277">
    <property type="entry name" value="GRAN"/>
    <property type="match status" value="4"/>
</dbReference>
<feature type="signal peptide" evidence="5">
    <location>
        <begin position="1"/>
        <end position="19"/>
    </location>
</feature>
<dbReference type="SUPFAM" id="SSF57277">
    <property type="entry name" value="Granulin repeat"/>
    <property type="match status" value="3"/>
</dbReference>
<dbReference type="Gene3D" id="2.10.25.160">
    <property type="entry name" value="Granulin"/>
    <property type="match status" value="4"/>
</dbReference>
<protein>
    <recommendedName>
        <fullName evidence="6">Granulins domain-containing protein</fullName>
    </recommendedName>
</protein>
<dbReference type="STRING" id="947166.A0A1D1W7L4"/>
<evidence type="ECO:0000256" key="5">
    <source>
        <dbReference type="SAM" id="SignalP"/>
    </source>
</evidence>
<dbReference type="InterPro" id="IPR000118">
    <property type="entry name" value="Granulin"/>
</dbReference>
<dbReference type="GO" id="GO:0005576">
    <property type="term" value="C:extracellular region"/>
    <property type="evidence" value="ECO:0007669"/>
    <property type="project" value="UniProtKB-SubCell"/>
</dbReference>
<feature type="chain" id="PRO_5008899302" description="Granulins domain-containing protein" evidence="5">
    <location>
        <begin position="20"/>
        <end position="364"/>
    </location>
</feature>
<keyword evidence="5" id="KW-0732">Signal</keyword>
<dbReference type="PROSITE" id="PS00799">
    <property type="entry name" value="GRANULINS"/>
    <property type="match status" value="4"/>
</dbReference>
<comment type="similarity">
    <text evidence="2">Belongs to the granulin family.</text>
</comment>
<dbReference type="OrthoDB" id="5854875at2759"/>
<comment type="subcellular location">
    <subcellularLocation>
        <location evidence="1">Secreted</location>
    </subcellularLocation>
</comment>
<gene>
    <name evidence="7" type="primary">RvY_18940-1</name>
    <name evidence="7" type="synonym">RvY_18940.1</name>
    <name evidence="7" type="ORF">RvY_18940</name>
</gene>
<dbReference type="PANTHER" id="PTHR12274">
    <property type="entry name" value="GRANULIN"/>
    <property type="match status" value="1"/>
</dbReference>
<feature type="domain" description="Granulins" evidence="6">
    <location>
        <begin position="333"/>
        <end position="346"/>
    </location>
</feature>
<dbReference type="Pfam" id="PF00396">
    <property type="entry name" value="Granulin"/>
    <property type="match status" value="4"/>
</dbReference>
<reference evidence="7 8" key="1">
    <citation type="journal article" date="2016" name="Nat. Commun.">
        <title>Extremotolerant tardigrade genome and improved radiotolerance of human cultured cells by tardigrade-unique protein.</title>
        <authorList>
            <person name="Hashimoto T."/>
            <person name="Horikawa D.D."/>
            <person name="Saito Y."/>
            <person name="Kuwahara H."/>
            <person name="Kozuka-Hata H."/>
            <person name="Shin-I T."/>
            <person name="Minakuchi Y."/>
            <person name="Ohishi K."/>
            <person name="Motoyama A."/>
            <person name="Aizu T."/>
            <person name="Enomoto A."/>
            <person name="Kondo K."/>
            <person name="Tanaka S."/>
            <person name="Hara Y."/>
            <person name="Koshikawa S."/>
            <person name="Sagara H."/>
            <person name="Miura T."/>
            <person name="Yokobori S."/>
            <person name="Miyagawa K."/>
            <person name="Suzuki Y."/>
            <person name="Kubo T."/>
            <person name="Oyama M."/>
            <person name="Kohara Y."/>
            <person name="Fujiyama A."/>
            <person name="Arakawa K."/>
            <person name="Katayama T."/>
            <person name="Toyoda A."/>
            <person name="Kunieda T."/>
        </authorList>
    </citation>
    <scope>NUCLEOTIDE SEQUENCE [LARGE SCALE GENOMIC DNA]</scope>
    <source>
        <strain evidence="7 8">YOKOZUNA-1</strain>
    </source>
</reference>
<proteinExistence type="inferred from homology"/>
<organism evidence="7 8">
    <name type="scientific">Ramazzottius varieornatus</name>
    <name type="common">Water bear</name>
    <name type="synonym">Tardigrade</name>
    <dbReference type="NCBI Taxonomy" id="947166"/>
    <lineage>
        <taxon>Eukaryota</taxon>
        <taxon>Metazoa</taxon>
        <taxon>Ecdysozoa</taxon>
        <taxon>Tardigrada</taxon>
        <taxon>Eutardigrada</taxon>
        <taxon>Parachela</taxon>
        <taxon>Hypsibioidea</taxon>
        <taxon>Ramazzottiidae</taxon>
        <taxon>Ramazzottius</taxon>
    </lineage>
</organism>
<name>A0A1D1W7L4_RAMVA</name>